<protein>
    <recommendedName>
        <fullName evidence="1">DUF397 domain-containing protein</fullName>
    </recommendedName>
</protein>
<name>A0ABN1A2X1_9ACTN</name>
<keyword evidence="3" id="KW-1185">Reference proteome</keyword>
<comment type="caution">
    <text evidence="2">The sequence shown here is derived from an EMBL/GenBank/DDBJ whole genome shotgun (WGS) entry which is preliminary data.</text>
</comment>
<dbReference type="EMBL" id="BAAAHB010000029">
    <property type="protein sequence ID" value="GAA0466228.1"/>
    <property type="molecule type" value="Genomic_DNA"/>
</dbReference>
<proteinExistence type="predicted"/>
<gene>
    <name evidence="2" type="ORF">GCM10009544_30630</name>
</gene>
<dbReference type="InterPro" id="IPR007278">
    <property type="entry name" value="DUF397"/>
</dbReference>
<accession>A0ABN1A2X1</accession>
<dbReference type="RefSeq" id="WP_344090587.1">
    <property type="nucleotide sequence ID" value="NZ_BAAAHB010000029.1"/>
</dbReference>
<dbReference type="Proteomes" id="UP001499895">
    <property type="component" value="Unassembled WGS sequence"/>
</dbReference>
<reference evidence="2 3" key="1">
    <citation type="journal article" date="2019" name="Int. J. Syst. Evol. Microbiol.">
        <title>The Global Catalogue of Microorganisms (GCM) 10K type strain sequencing project: providing services to taxonomists for standard genome sequencing and annotation.</title>
        <authorList>
            <consortium name="The Broad Institute Genomics Platform"/>
            <consortium name="The Broad Institute Genome Sequencing Center for Infectious Disease"/>
            <person name="Wu L."/>
            <person name="Ma J."/>
        </authorList>
    </citation>
    <scope>NUCLEOTIDE SEQUENCE [LARGE SCALE GENOMIC DNA]</scope>
    <source>
        <strain evidence="2 3">JCM 10649</strain>
    </source>
</reference>
<evidence type="ECO:0000313" key="3">
    <source>
        <dbReference type="Proteomes" id="UP001499895"/>
    </source>
</evidence>
<sequence length="59" mass="6521">MTQIWQKSSYCSEGDACLNLASGPNRIHLRESDTPRTTLTLTPRHLAALIRALKAGSLR</sequence>
<evidence type="ECO:0000259" key="1">
    <source>
        <dbReference type="Pfam" id="PF04149"/>
    </source>
</evidence>
<organism evidence="2 3">
    <name type="scientific">Streptomyces stramineus</name>
    <dbReference type="NCBI Taxonomy" id="173861"/>
    <lineage>
        <taxon>Bacteria</taxon>
        <taxon>Bacillati</taxon>
        <taxon>Actinomycetota</taxon>
        <taxon>Actinomycetes</taxon>
        <taxon>Kitasatosporales</taxon>
        <taxon>Streptomycetaceae</taxon>
        <taxon>Streptomyces</taxon>
    </lineage>
</organism>
<evidence type="ECO:0000313" key="2">
    <source>
        <dbReference type="EMBL" id="GAA0466228.1"/>
    </source>
</evidence>
<feature type="domain" description="DUF397" evidence="1">
    <location>
        <begin position="5"/>
        <end position="54"/>
    </location>
</feature>
<dbReference type="Pfam" id="PF04149">
    <property type="entry name" value="DUF397"/>
    <property type="match status" value="1"/>
</dbReference>